<gene>
    <name evidence="1" type="ORF">S12H4_17981</name>
</gene>
<dbReference type="SUPFAM" id="SSF53850">
    <property type="entry name" value="Periplasmic binding protein-like II"/>
    <property type="match status" value="1"/>
</dbReference>
<accession>X1S3Y6</accession>
<proteinExistence type="predicted"/>
<comment type="caution">
    <text evidence="1">The sequence shown here is derived from an EMBL/GenBank/DDBJ whole genome shotgun (WGS) entry which is preliminary data.</text>
</comment>
<name>X1S3Y6_9ZZZZ</name>
<dbReference type="InterPro" id="IPR011852">
    <property type="entry name" value="TRAP_TAXI"/>
</dbReference>
<feature type="non-terminal residue" evidence="1">
    <location>
        <position position="1"/>
    </location>
</feature>
<dbReference type="EMBL" id="BARW01008840">
    <property type="protein sequence ID" value="GAI87603.1"/>
    <property type="molecule type" value="Genomic_DNA"/>
</dbReference>
<protein>
    <recommendedName>
        <fullName evidence="2">TAXI family TRAP transporter solute-binding subunit</fullName>
    </recommendedName>
</protein>
<dbReference type="Gene3D" id="3.40.190.10">
    <property type="entry name" value="Periplasmic binding protein-like II"/>
    <property type="match status" value="2"/>
</dbReference>
<evidence type="ECO:0008006" key="2">
    <source>
        <dbReference type="Google" id="ProtNLM"/>
    </source>
</evidence>
<organism evidence="1">
    <name type="scientific">marine sediment metagenome</name>
    <dbReference type="NCBI Taxonomy" id="412755"/>
    <lineage>
        <taxon>unclassified sequences</taxon>
        <taxon>metagenomes</taxon>
        <taxon>ecological metagenomes</taxon>
    </lineage>
</organism>
<sequence length="245" mass="27533">FLSSMGEKPFDEPWDEWRIVGLCATVGSPFLTLDPNIKTPQDMIGKRIGLDPVGSTNEYIPTYLMMYAWDIWDKVDADYGFTCDVAADSLMDGTIDVTWQGAVMLGPGEYKEWVPMPSFERILATKQVYFIEMTDEDFAKAREGSGLGSVYPIGFRAQTVGETTSPNFMGMANPLMFWVHKDMPDDVVTEICRIFYEYAEEFESYHAVGRGLTKETVADVPAPRDTFHPAAIAYYESMGVEVIGR</sequence>
<evidence type="ECO:0000313" key="1">
    <source>
        <dbReference type="EMBL" id="GAI87603.1"/>
    </source>
</evidence>
<reference evidence="1" key="1">
    <citation type="journal article" date="2014" name="Front. Microbiol.">
        <title>High frequency of phylogenetically diverse reductive dehalogenase-homologous genes in deep subseafloor sedimentary metagenomes.</title>
        <authorList>
            <person name="Kawai M."/>
            <person name="Futagami T."/>
            <person name="Toyoda A."/>
            <person name="Takaki Y."/>
            <person name="Nishi S."/>
            <person name="Hori S."/>
            <person name="Arai W."/>
            <person name="Tsubouchi T."/>
            <person name="Morono Y."/>
            <person name="Uchiyama I."/>
            <person name="Ito T."/>
            <person name="Fujiyama A."/>
            <person name="Inagaki F."/>
            <person name="Takami H."/>
        </authorList>
    </citation>
    <scope>NUCLEOTIDE SEQUENCE</scope>
    <source>
        <strain evidence="1">Expedition CK06-06</strain>
    </source>
</reference>
<dbReference type="Pfam" id="PF16868">
    <property type="entry name" value="NMT1_3"/>
    <property type="match status" value="1"/>
</dbReference>
<dbReference type="AlphaFoldDB" id="X1S3Y6"/>